<protein>
    <submittedName>
        <fullName evidence="4">Uncharacterized protein</fullName>
    </submittedName>
</protein>
<dbReference type="InterPro" id="IPR001568">
    <property type="entry name" value="RNase_T2-like"/>
</dbReference>
<dbReference type="InterPro" id="IPR036430">
    <property type="entry name" value="RNase_T2-like_sf"/>
</dbReference>
<organism evidence="4 5">
    <name type="scientific">Aquilegia coerulea</name>
    <name type="common">Rocky mountain columbine</name>
    <dbReference type="NCBI Taxonomy" id="218851"/>
    <lineage>
        <taxon>Eukaryota</taxon>
        <taxon>Viridiplantae</taxon>
        <taxon>Streptophyta</taxon>
        <taxon>Embryophyta</taxon>
        <taxon>Tracheophyta</taxon>
        <taxon>Spermatophyta</taxon>
        <taxon>Magnoliopsida</taxon>
        <taxon>Ranunculales</taxon>
        <taxon>Ranunculaceae</taxon>
        <taxon>Thalictroideae</taxon>
        <taxon>Aquilegia</taxon>
    </lineage>
</organism>
<dbReference type="GO" id="GO:0005576">
    <property type="term" value="C:extracellular region"/>
    <property type="evidence" value="ECO:0007669"/>
    <property type="project" value="TreeGrafter"/>
</dbReference>
<reference evidence="4 5" key="1">
    <citation type="submission" date="2017-09" db="EMBL/GenBank/DDBJ databases">
        <title>WGS assembly of Aquilegia coerulea Goldsmith.</title>
        <authorList>
            <person name="Hodges S."/>
            <person name="Kramer E."/>
            <person name="Nordborg M."/>
            <person name="Tomkins J."/>
            <person name="Borevitz J."/>
            <person name="Derieg N."/>
            <person name="Yan J."/>
            <person name="Mihaltcheva S."/>
            <person name="Hayes R.D."/>
            <person name="Rokhsar D."/>
        </authorList>
    </citation>
    <scope>NUCLEOTIDE SEQUENCE [LARGE SCALE GENOMIC DNA]</scope>
    <source>
        <strain evidence="5">cv. Goldsmith</strain>
    </source>
</reference>
<dbReference type="GO" id="GO:0006401">
    <property type="term" value="P:RNA catabolic process"/>
    <property type="evidence" value="ECO:0007669"/>
    <property type="project" value="TreeGrafter"/>
</dbReference>
<dbReference type="SUPFAM" id="SSF55895">
    <property type="entry name" value="Ribonuclease Rh-like"/>
    <property type="match status" value="1"/>
</dbReference>
<evidence type="ECO:0000256" key="1">
    <source>
        <dbReference type="ARBA" id="ARBA00007469"/>
    </source>
</evidence>
<comment type="similarity">
    <text evidence="1 2">Belongs to the RNase T2 family.</text>
</comment>
<evidence type="ECO:0000256" key="3">
    <source>
        <dbReference type="SAM" id="MobiDB-lite"/>
    </source>
</evidence>
<dbReference type="OrthoDB" id="1939198at2759"/>
<evidence type="ECO:0000313" key="5">
    <source>
        <dbReference type="Proteomes" id="UP000230069"/>
    </source>
</evidence>
<dbReference type="GO" id="GO:0003723">
    <property type="term" value="F:RNA binding"/>
    <property type="evidence" value="ECO:0007669"/>
    <property type="project" value="InterPro"/>
</dbReference>
<dbReference type="Gene3D" id="3.90.730.10">
    <property type="entry name" value="Ribonuclease T2-like"/>
    <property type="match status" value="1"/>
</dbReference>
<dbReference type="Proteomes" id="UP000230069">
    <property type="component" value="Unassembled WGS sequence"/>
</dbReference>
<evidence type="ECO:0000313" key="4">
    <source>
        <dbReference type="EMBL" id="PIA57851.1"/>
    </source>
</evidence>
<evidence type="ECO:0000256" key="2">
    <source>
        <dbReference type="RuleBase" id="RU004328"/>
    </source>
</evidence>
<accession>A0A2G5EQ59</accession>
<sequence>MAGDKEIVGYGKAKINGKYNITIEGYNYAKYGGNGCKAKLIYFAPIEKGSPLNKTTDVQNSKNGTKLEVMSGAYNDVLFQSKSFRNKNENLPINPQAPGNPSAIAYYKLVLQWPTGVCSGVGKKCKKSPWPGYFTIHGLWEVIKSTSTAQHSSDQFDSTKLIGLKKDLKNSWPTLELNTDESFWKHEWESHGVKSELGLVGYFQETLALYKKVGASLVYRLQAAGIHPDGVKVYDLKDIEAALNSAGSGIVKCVKHKTLNLHQIKEITFNFTPGLQQQPTEGGSPSCPSNGIRFPI</sequence>
<keyword evidence="5" id="KW-1185">Reference proteome</keyword>
<dbReference type="Pfam" id="PF00445">
    <property type="entry name" value="Ribonuclease_T2"/>
    <property type="match status" value="1"/>
</dbReference>
<dbReference type="GO" id="GO:0033897">
    <property type="term" value="F:ribonuclease T2 activity"/>
    <property type="evidence" value="ECO:0007669"/>
    <property type="project" value="InterPro"/>
</dbReference>
<gene>
    <name evidence="4" type="ORF">AQUCO_00500045v1</name>
</gene>
<dbReference type="PANTHER" id="PTHR11240:SF22">
    <property type="entry name" value="RIBONUCLEASE T2"/>
    <property type="match status" value="1"/>
</dbReference>
<feature type="region of interest" description="Disordered" evidence="3">
    <location>
        <begin position="276"/>
        <end position="296"/>
    </location>
</feature>
<dbReference type="PANTHER" id="PTHR11240">
    <property type="entry name" value="RIBONUCLEASE T2"/>
    <property type="match status" value="1"/>
</dbReference>
<dbReference type="EMBL" id="KZ305022">
    <property type="protein sequence ID" value="PIA57851.1"/>
    <property type="molecule type" value="Genomic_DNA"/>
</dbReference>
<proteinExistence type="inferred from homology"/>
<feature type="compositionally biased region" description="Polar residues" evidence="3">
    <location>
        <begin position="276"/>
        <end position="289"/>
    </location>
</feature>
<name>A0A2G5EQ59_AQUCA</name>
<dbReference type="AlphaFoldDB" id="A0A2G5EQ59"/>
<dbReference type="InParanoid" id="A0A2G5EQ59"/>